<accession>W7LCV2</accession>
<dbReference type="RefSeq" id="XP_018743529.1">
    <property type="nucleotide sequence ID" value="XM_018887745.1"/>
</dbReference>
<dbReference type="EMBL" id="CM000578">
    <property type="protein sequence ID" value="EWG37338.1"/>
    <property type="molecule type" value="Genomic_DNA"/>
</dbReference>
<dbReference type="VEuPathDB" id="FungiDB:FVEG_00985"/>
<dbReference type="GeneID" id="30059317"/>
<keyword evidence="2" id="KW-1185">Reference proteome</keyword>
<dbReference type="AlphaFoldDB" id="W7LCV2"/>
<organism evidence="1 2">
    <name type="scientific">Gibberella moniliformis (strain M3125 / FGSC 7600)</name>
    <name type="common">Maize ear and stalk rot fungus</name>
    <name type="synonym">Fusarium verticillioides</name>
    <dbReference type="NCBI Taxonomy" id="334819"/>
    <lineage>
        <taxon>Eukaryota</taxon>
        <taxon>Fungi</taxon>
        <taxon>Dikarya</taxon>
        <taxon>Ascomycota</taxon>
        <taxon>Pezizomycotina</taxon>
        <taxon>Sordariomycetes</taxon>
        <taxon>Hypocreomycetidae</taxon>
        <taxon>Hypocreales</taxon>
        <taxon>Nectriaceae</taxon>
        <taxon>Fusarium</taxon>
        <taxon>Fusarium fujikuroi species complex</taxon>
    </lineage>
</organism>
<evidence type="ECO:0000313" key="2">
    <source>
        <dbReference type="Proteomes" id="UP000009096"/>
    </source>
</evidence>
<reference evidence="1 2" key="1">
    <citation type="journal article" date="2010" name="Nature">
        <title>Comparative genomics reveals mobile pathogenicity chromosomes in Fusarium.</title>
        <authorList>
            <person name="Ma L.J."/>
            <person name="van der Does H.C."/>
            <person name="Borkovich K.A."/>
            <person name="Coleman J.J."/>
            <person name="Daboussi M.J."/>
            <person name="Di Pietro A."/>
            <person name="Dufresne M."/>
            <person name="Freitag M."/>
            <person name="Grabherr M."/>
            <person name="Henrissat B."/>
            <person name="Houterman P.M."/>
            <person name="Kang S."/>
            <person name="Shim W.B."/>
            <person name="Woloshuk C."/>
            <person name="Xie X."/>
            <person name="Xu J.R."/>
            <person name="Antoniw J."/>
            <person name="Baker S.E."/>
            <person name="Bluhm B.H."/>
            <person name="Breakspear A."/>
            <person name="Brown D.W."/>
            <person name="Butchko R.A."/>
            <person name="Chapman S."/>
            <person name="Coulson R."/>
            <person name="Coutinho P.M."/>
            <person name="Danchin E.G."/>
            <person name="Diener A."/>
            <person name="Gale L.R."/>
            <person name="Gardiner D.M."/>
            <person name="Goff S."/>
            <person name="Hammond-Kosack K.E."/>
            <person name="Hilburn K."/>
            <person name="Hua-Van A."/>
            <person name="Jonkers W."/>
            <person name="Kazan K."/>
            <person name="Kodira C.D."/>
            <person name="Koehrsen M."/>
            <person name="Kumar L."/>
            <person name="Lee Y.H."/>
            <person name="Li L."/>
            <person name="Manners J.M."/>
            <person name="Miranda-Saavedra D."/>
            <person name="Mukherjee M."/>
            <person name="Park G."/>
            <person name="Park J."/>
            <person name="Park S.Y."/>
            <person name="Proctor R.H."/>
            <person name="Regev A."/>
            <person name="Ruiz-Roldan M.C."/>
            <person name="Sain D."/>
            <person name="Sakthikumar S."/>
            <person name="Sykes S."/>
            <person name="Schwartz D.C."/>
            <person name="Turgeon B.G."/>
            <person name="Wapinski I."/>
            <person name="Yoder O."/>
            <person name="Young S."/>
            <person name="Zeng Q."/>
            <person name="Zhou S."/>
            <person name="Galagan J."/>
            <person name="Cuomo C.A."/>
            <person name="Kistler H.C."/>
            <person name="Rep M."/>
        </authorList>
    </citation>
    <scope>NUCLEOTIDE SEQUENCE [LARGE SCALE GENOMIC DNA]</scope>
    <source>
        <strain evidence="2">M3125 / FGSC 7600</strain>
    </source>
</reference>
<dbReference type="EMBL" id="DS022242">
    <property type="protein sequence ID" value="EWG37338.1"/>
    <property type="molecule type" value="Genomic_DNA"/>
</dbReference>
<gene>
    <name evidence="1" type="ORF">FVEG_00985</name>
</gene>
<protein>
    <submittedName>
        <fullName evidence="1">Uncharacterized protein</fullName>
    </submittedName>
</protein>
<proteinExistence type="predicted"/>
<dbReference type="KEGG" id="fvr:FVEG_00985"/>
<evidence type="ECO:0000313" key="1">
    <source>
        <dbReference type="EMBL" id="EWG37338.1"/>
    </source>
</evidence>
<dbReference type="Proteomes" id="UP000009096">
    <property type="component" value="Chromosome 1"/>
</dbReference>
<name>W7LCV2_GIBM7</name>
<dbReference type="HOGENOM" id="CLU_2654680_0_0_1"/>
<sequence length="76" mass="8378">MLSSVPLLRGRFGSAPSFGAGTLHTSYESTSVLYLKSQHTFDRTGKQGPHRKLVTSIEAYETHPFILILPSLTQDT</sequence>